<keyword evidence="5" id="KW-0560">Oxidoreductase</keyword>
<comment type="caution">
    <text evidence="7">The sequence shown here is derived from an EMBL/GenBank/DDBJ whole genome shotgun (WGS) entry which is preliminary data.</text>
</comment>
<dbReference type="InterPro" id="IPR014436">
    <property type="entry name" value="Extradiol_dOase_DODA"/>
</dbReference>
<dbReference type="NCBIfam" id="NF007914">
    <property type="entry name" value="PRK10628.1"/>
    <property type="match status" value="1"/>
</dbReference>
<evidence type="ECO:0000256" key="2">
    <source>
        <dbReference type="ARBA" id="ARBA00007581"/>
    </source>
</evidence>
<organism evidence="7 8">
    <name type="scientific">Leptospira wolffii</name>
    <dbReference type="NCBI Taxonomy" id="409998"/>
    <lineage>
        <taxon>Bacteria</taxon>
        <taxon>Pseudomonadati</taxon>
        <taxon>Spirochaetota</taxon>
        <taxon>Spirochaetia</taxon>
        <taxon>Leptospirales</taxon>
        <taxon>Leptospiraceae</taxon>
        <taxon>Leptospira</taxon>
    </lineage>
</organism>
<dbReference type="GO" id="GO:0016702">
    <property type="term" value="F:oxidoreductase activity, acting on single donors with incorporation of molecular oxygen, incorporation of two atoms of oxygen"/>
    <property type="evidence" value="ECO:0007669"/>
    <property type="project" value="UniProtKB-ARBA"/>
</dbReference>
<dbReference type="Pfam" id="PF02900">
    <property type="entry name" value="LigB"/>
    <property type="match status" value="1"/>
</dbReference>
<evidence type="ECO:0000313" key="8">
    <source>
        <dbReference type="Proteomes" id="UP000231912"/>
    </source>
</evidence>
<dbReference type="InterPro" id="IPR004183">
    <property type="entry name" value="Xdiol_dOase_suB"/>
</dbReference>
<accession>A0A2M9ZA33</accession>
<sequence>MGRISRKDFIIGTGGVLLGGFALRNILKDIKGEGTMEKLPVYFVGHGSPMNAIGENDLTKGWAASVASLPKPEKILSISAHWFTRGQYVTAMDHPKTIHDFYGFPQELFDVQYPSPGSPELAKEISLRKYSEEPTGLDYNWGLDHGTWSVLRHMYPKADIPVVQLSIDATKPPIWHYEFAKNLSKLREKGVLVMGSGDLVHNLRLYDWRNENQVPDWALEANETFKSLIQKRDAASLANYQNLGTAAQMAIPTPEHYLPMLYTLALAEKDEEISFFNDIIQSSVSLTSMKIG</sequence>
<dbReference type="AlphaFoldDB" id="A0A2M9ZA33"/>
<dbReference type="PANTHER" id="PTHR30096:SF0">
    <property type="entry name" value="4,5-DOPA DIOXYGENASE EXTRADIOL-LIKE PROTEIN"/>
    <property type="match status" value="1"/>
</dbReference>
<keyword evidence="3" id="KW-0479">Metal-binding</keyword>
<dbReference type="PIRSF" id="PIRSF006157">
    <property type="entry name" value="Doxgns_DODA"/>
    <property type="match status" value="1"/>
</dbReference>
<dbReference type="RefSeq" id="WP_100759266.1">
    <property type="nucleotide sequence ID" value="NZ_NPDT01000005.1"/>
</dbReference>
<keyword evidence="4" id="KW-0862">Zinc</keyword>
<reference evidence="7 8" key="1">
    <citation type="submission" date="2017-07" db="EMBL/GenBank/DDBJ databases">
        <title>Leptospira spp. isolated from tropical soils.</title>
        <authorList>
            <person name="Thibeaux R."/>
            <person name="Iraola G."/>
            <person name="Ferres I."/>
            <person name="Bierque E."/>
            <person name="Girault D."/>
            <person name="Soupe-Gilbert M.-E."/>
            <person name="Picardeau M."/>
            <person name="Goarant C."/>
        </authorList>
    </citation>
    <scope>NUCLEOTIDE SEQUENCE [LARGE SCALE GENOMIC DNA]</scope>
    <source>
        <strain evidence="7 8">FH2-C-A2</strain>
    </source>
</reference>
<dbReference type="Proteomes" id="UP000231912">
    <property type="component" value="Unassembled WGS sequence"/>
</dbReference>
<gene>
    <name evidence="7" type="ORF">CH371_12940</name>
</gene>
<dbReference type="Gene3D" id="3.40.830.10">
    <property type="entry name" value="LigB-like"/>
    <property type="match status" value="1"/>
</dbReference>
<comment type="cofactor">
    <cofactor evidence="1">
        <name>Zn(2+)</name>
        <dbReference type="ChEBI" id="CHEBI:29105"/>
    </cofactor>
</comment>
<feature type="domain" description="Extradiol ring-cleavage dioxygenase class III enzyme subunit B" evidence="6">
    <location>
        <begin position="56"/>
        <end position="272"/>
    </location>
</feature>
<name>A0A2M9ZA33_9LEPT</name>
<evidence type="ECO:0000313" key="7">
    <source>
        <dbReference type="EMBL" id="PJZ65299.1"/>
    </source>
</evidence>
<dbReference type="CDD" id="cd07363">
    <property type="entry name" value="45_DOPA_Dioxygenase"/>
    <property type="match status" value="1"/>
</dbReference>
<dbReference type="GO" id="GO:0008198">
    <property type="term" value="F:ferrous iron binding"/>
    <property type="evidence" value="ECO:0007669"/>
    <property type="project" value="InterPro"/>
</dbReference>
<proteinExistence type="inferred from homology"/>
<evidence type="ECO:0000259" key="6">
    <source>
        <dbReference type="Pfam" id="PF02900"/>
    </source>
</evidence>
<evidence type="ECO:0000256" key="5">
    <source>
        <dbReference type="ARBA" id="ARBA00023002"/>
    </source>
</evidence>
<dbReference type="GO" id="GO:0008270">
    <property type="term" value="F:zinc ion binding"/>
    <property type="evidence" value="ECO:0007669"/>
    <property type="project" value="InterPro"/>
</dbReference>
<keyword evidence="7" id="KW-0223">Dioxygenase</keyword>
<evidence type="ECO:0000256" key="3">
    <source>
        <dbReference type="ARBA" id="ARBA00022723"/>
    </source>
</evidence>
<evidence type="ECO:0000256" key="4">
    <source>
        <dbReference type="ARBA" id="ARBA00022833"/>
    </source>
</evidence>
<dbReference type="PANTHER" id="PTHR30096">
    <property type="entry name" value="4,5-DOPA DIOXYGENASE EXTRADIOL-LIKE PROTEIN"/>
    <property type="match status" value="1"/>
</dbReference>
<dbReference type="SUPFAM" id="SSF53213">
    <property type="entry name" value="LigB-like"/>
    <property type="match status" value="1"/>
</dbReference>
<comment type="similarity">
    <text evidence="2">Belongs to the DODA-type extradiol aromatic ring-opening dioxygenase family.</text>
</comment>
<protein>
    <submittedName>
        <fullName evidence="7">4,5-DOPA dioxygenase extradiol</fullName>
    </submittedName>
</protein>
<evidence type="ECO:0000256" key="1">
    <source>
        <dbReference type="ARBA" id="ARBA00001947"/>
    </source>
</evidence>
<dbReference type="EMBL" id="NPDT01000005">
    <property type="protein sequence ID" value="PJZ65299.1"/>
    <property type="molecule type" value="Genomic_DNA"/>
</dbReference>